<evidence type="ECO:0000256" key="4">
    <source>
        <dbReference type="ARBA" id="ARBA00022618"/>
    </source>
</evidence>
<dbReference type="AlphaFoldDB" id="A0A926IHA2"/>
<reference evidence="8 9" key="1">
    <citation type="submission" date="2020-08" db="EMBL/GenBank/DDBJ databases">
        <title>Genome public.</title>
        <authorList>
            <person name="Liu C."/>
            <person name="Sun Q."/>
        </authorList>
    </citation>
    <scope>NUCLEOTIDE SEQUENCE [LARGE SCALE GENOMIC DNA]</scope>
    <source>
        <strain evidence="8 9">NSJ-26</strain>
    </source>
</reference>
<evidence type="ECO:0000256" key="7">
    <source>
        <dbReference type="SAM" id="Coils"/>
    </source>
</evidence>
<comment type="caution">
    <text evidence="8">The sequence shown here is derived from an EMBL/GenBank/DDBJ whole genome shotgun (WGS) entry which is preliminary data.</text>
</comment>
<evidence type="ECO:0000256" key="2">
    <source>
        <dbReference type="ARBA" id="ARBA00009008"/>
    </source>
</evidence>
<accession>A0A926IHA2</accession>
<dbReference type="Pfam" id="PF05103">
    <property type="entry name" value="DivIVA"/>
    <property type="match status" value="1"/>
</dbReference>
<dbReference type="Proteomes" id="UP000601522">
    <property type="component" value="Unassembled WGS sequence"/>
</dbReference>
<comment type="similarity">
    <text evidence="2">Belongs to the DivIVA family.</text>
</comment>
<dbReference type="Gene3D" id="6.10.250.660">
    <property type="match status" value="1"/>
</dbReference>
<dbReference type="NCBIfam" id="TIGR03544">
    <property type="entry name" value="DivI1A_domain"/>
    <property type="match status" value="1"/>
</dbReference>
<feature type="coiled-coil region" evidence="7">
    <location>
        <begin position="28"/>
        <end position="55"/>
    </location>
</feature>
<dbReference type="GO" id="GO:0051301">
    <property type="term" value="P:cell division"/>
    <property type="evidence" value="ECO:0007669"/>
    <property type="project" value="UniProtKB-KW"/>
</dbReference>
<dbReference type="PANTHER" id="PTHR35794:SF2">
    <property type="entry name" value="CELL DIVISION PROTEIN DIVIVA"/>
    <property type="match status" value="1"/>
</dbReference>
<dbReference type="RefSeq" id="WP_249323285.1">
    <property type="nucleotide sequence ID" value="NZ_JACRTK010000002.1"/>
</dbReference>
<feature type="coiled-coil region" evidence="7">
    <location>
        <begin position="85"/>
        <end position="123"/>
    </location>
</feature>
<protein>
    <submittedName>
        <fullName evidence="8">DivIVA domain-containing protein</fullName>
    </submittedName>
</protein>
<evidence type="ECO:0000256" key="5">
    <source>
        <dbReference type="ARBA" id="ARBA00023054"/>
    </source>
</evidence>
<keyword evidence="9" id="KW-1185">Reference proteome</keyword>
<evidence type="ECO:0000313" key="8">
    <source>
        <dbReference type="EMBL" id="MBC8590442.1"/>
    </source>
</evidence>
<evidence type="ECO:0000313" key="9">
    <source>
        <dbReference type="Proteomes" id="UP000601522"/>
    </source>
</evidence>
<keyword evidence="5 7" id="KW-0175">Coiled coil</keyword>
<evidence type="ECO:0000256" key="1">
    <source>
        <dbReference type="ARBA" id="ARBA00004496"/>
    </source>
</evidence>
<dbReference type="PANTHER" id="PTHR35794">
    <property type="entry name" value="CELL DIVISION PROTEIN DIVIVA"/>
    <property type="match status" value="1"/>
</dbReference>
<dbReference type="InterPro" id="IPR019933">
    <property type="entry name" value="DivIVA_domain"/>
</dbReference>
<organism evidence="8 9">
    <name type="scientific">Wansuia hejianensis</name>
    <dbReference type="NCBI Taxonomy" id="2763667"/>
    <lineage>
        <taxon>Bacteria</taxon>
        <taxon>Bacillati</taxon>
        <taxon>Bacillota</taxon>
        <taxon>Clostridia</taxon>
        <taxon>Lachnospirales</taxon>
        <taxon>Lachnospiraceae</taxon>
        <taxon>Wansuia</taxon>
    </lineage>
</organism>
<keyword evidence="4" id="KW-0132">Cell division</keyword>
<name>A0A926IHA2_9FIRM</name>
<evidence type="ECO:0000256" key="3">
    <source>
        <dbReference type="ARBA" id="ARBA00022490"/>
    </source>
</evidence>
<dbReference type="InterPro" id="IPR007793">
    <property type="entry name" value="DivIVA_fam"/>
</dbReference>
<keyword evidence="6" id="KW-0131">Cell cycle</keyword>
<proteinExistence type="inferred from homology"/>
<comment type="subcellular location">
    <subcellularLocation>
        <location evidence="1">Cytoplasm</location>
    </subcellularLocation>
</comment>
<gene>
    <name evidence="8" type="ORF">H8689_04785</name>
</gene>
<dbReference type="GO" id="GO:0005737">
    <property type="term" value="C:cytoplasm"/>
    <property type="evidence" value="ECO:0007669"/>
    <property type="project" value="UniProtKB-SubCell"/>
</dbReference>
<sequence length="183" mass="21495">MITPLEIQNKEFSKSFRGYDMESVDSFLDEIIEDYEKLYRENIELKDKINVLADQLRQYNTLEETLKTTLIVAQSTADEVTGTARQKAENIIEDAEIAAQKIKNSAKEDVRHIKNEYDHLKKEIFTFKTRYETFIQAQLMSLDRFYKEIEQSEEKKPLTNEEELTIDEIVIEEDLKEVDDLGA</sequence>
<dbReference type="EMBL" id="JACRTK010000002">
    <property type="protein sequence ID" value="MBC8590442.1"/>
    <property type="molecule type" value="Genomic_DNA"/>
</dbReference>
<keyword evidence="3" id="KW-0963">Cytoplasm</keyword>
<evidence type="ECO:0000256" key="6">
    <source>
        <dbReference type="ARBA" id="ARBA00023306"/>
    </source>
</evidence>